<protein>
    <recommendedName>
        <fullName evidence="9">Major facilitator superfamily (MFS) profile domain-containing protein</fullName>
    </recommendedName>
</protein>
<sequence>MDSEIPSVDIRVRAKLLWGKKLPALQGTLKDFYCATGIKILQGDSELWGKAILLVQNPKAFPDPDGDHGLKLTGEEEKMLELDREPRKKKPKREGRFPTFEKNDYKKWRHLPWSLWRIIILCALGAATQGWSEAAVNCAQQWFQPAFQKFIDVPHDLHNQVDRQPGIVGLINGAPYLCCVISCWLTPLLNEKLGRRGTIFWSTIFSIASPILQLFAQSWWELFIYRLLMGVAIGPKSATIPIYLAETAPASIRGSLVMFWQVFTALGIMLGSLSGVVLQRMGNASNKDKCPLADPGKLLSWTCSKHWRLMLASPSVLPIFLLLFIYECCESPRWTVAKAHMLRLNDRPKAAKYHCQAAYKALEELSRHRLLAARDMLSHYYLLDEERIDLADRLEVHPKRVWLTHQLVELFGRRRNRRAILASSVCMFAQQFCGVNLIVYYSNYAFAKIQLGTQDPTGGDIISAPLASRFAIDQQALLYTMGFGLINFLFAAPAFFMIDTVGRRTLLLCTFPFLAVSHIITTIAFAVHSTKVGPAIALAGMYLFGVFYSFGEGPIPFVYAAESMPLYCREVSMALVVSLNWLFNWMIAFGSPLMFGRIGPAWTFAFYSIWCVVIWLMILFLVPETRLLKLEEVDFVFDKIKTRKFGGHAWKTLLWQLHQGKKPKRLYENVEGEIRRERNSPNERCQRLPSRAGMSPAGDERVGESPDSGHTLVHAGTA</sequence>
<dbReference type="InterPro" id="IPR036259">
    <property type="entry name" value="MFS_trans_sf"/>
</dbReference>
<evidence type="ECO:0000256" key="8">
    <source>
        <dbReference type="SAM" id="Phobius"/>
    </source>
</evidence>
<dbReference type="PROSITE" id="PS50850">
    <property type="entry name" value="MFS"/>
    <property type="match status" value="1"/>
</dbReference>
<dbReference type="Pfam" id="PF00083">
    <property type="entry name" value="Sugar_tr"/>
    <property type="match status" value="1"/>
</dbReference>
<comment type="similarity">
    <text evidence="2">Belongs to the major facilitator superfamily. Sugar transporter (TC 2.A.1.1) family.</text>
</comment>
<dbReference type="InterPro" id="IPR005828">
    <property type="entry name" value="MFS_sugar_transport-like"/>
</dbReference>
<feature type="transmembrane region" description="Helical" evidence="8">
    <location>
        <begin position="532"/>
        <end position="550"/>
    </location>
</feature>
<accession>A0ABR0K2H0</accession>
<feature type="transmembrane region" description="Helical" evidence="8">
    <location>
        <begin position="476"/>
        <end position="498"/>
    </location>
</feature>
<keyword evidence="5 8" id="KW-1133">Transmembrane helix</keyword>
<gene>
    <name evidence="10" type="ORF">LTR24_007768</name>
</gene>
<organism evidence="10 11">
    <name type="scientific">Lithohypha guttulata</name>
    <dbReference type="NCBI Taxonomy" id="1690604"/>
    <lineage>
        <taxon>Eukaryota</taxon>
        <taxon>Fungi</taxon>
        <taxon>Dikarya</taxon>
        <taxon>Ascomycota</taxon>
        <taxon>Pezizomycotina</taxon>
        <taxon>Eurotiomycetes</taxon>
        <taxon>Chaetothyriomycetidae</taxon>
        <taxon>Chaetothyriales</taxon>
        <taxon>Trichomeriaceae</taxon>
        <taxon>Lithohypha</taxon>
    </lineage>
</organism>
<feature type="transmembrane region" description="Helical" evidence="8">
    <location>
        <begin position="505"/>
        <end position="526"/>
    </location>
</feature>
<dbReference type="PRINTS" id="PR00171">
    <property type="entry name" value="SUGRTRNSPORT"/>
</dbReference>
<dbReference type="Gene3D" id="1.20.1250.20">
    <property type="entry name" value="MFS general substrate transporter like domains"/>
    <property type="match status" value="1"/>
</dbReference>
<evidence type="ECO:0000256" key="4">
    <source>
        <dbReference type="ARBA" id="ARBA00022692"/>
    </source>
</evidence>
<evidence type="ECO:0000256" key="7">
    <source>
        <dbReference type="SAM" id="MobiDB-lite"/>
    </source>
</evidence>
<evidence type="ECO:0000256" key="2">
    <source>
        <dbReference type="ARBA" id="ARBA00010992"/>
    </source>
</evidence>
<evidence type="ECO:0000256" key="3">
    <source>
        <dbReference type="ARBA" id="ARBA00022448"/>
    </source>
</evidence>
<feature type="transmembrane region" description="Helical" evidence="8">
    <location>
        <begin position="222"/>
        <end position="244"/>
    </location>
</feature>
<evidence type="ECO:0000259" key="9">
    <source>
        <dbReference type="PROSITE" id="PS50850"/>
    </source>
</evidence>
<feature type="transmembrane region" description="Helical" evidence="8">
    <location>
        <begin position="167"/>
        <end position="186"/>
    </location>
</feature>
<comment type="caution">
    <text evidence="10">The sequence shown here is derived from an EMBL/GenBank/DDBJ whole genome shotgun (WGS) entry which is preliminary data.</text>
</comment>
<feature type="transmembrane region" description="Helical" evidence="8">
    <location>
        <begin position="256"/>
        <end position="278"/>
    </location>
</feature>
<dbReference type="SUPFAM" id="SSF103473">
    <property type="entry name" value="MFS general substrate transporter"/>
    <property type="match status" value="1"/>
</dbReference>
<comment type="subcellular location">
    <subcellularLocation>
        <location evidence="1">Membrane</location>
        <topology evidence="1">Multi-pass membrane protein</topology>
    </subcellularLocation>
</comment>
<name>A0ABR0K2H0_9EURO</name>
<evidence type="ECO:0000256" key="1">
    <source>
        <dbReference type="ARBA" id="ARBA00004141"/>
    </source>
</evidence>
<evidence type="ECO:0000256" key="5">
    <source>
        <dbReference type="ARBA" id="ARBA00022989"/>
    </source>
</evidence>
<keyword evidence="3" id="KW-0813">Transport</keyword>
<dbReference type="Proteomes" id="UP001345013">
    <property type="component" value="Unassembled WGS sequence"/>
</dbReference>
<keyword evidence="11" id="KW-1185">Reference proteome</keyword>
<evidence type="ECO:0000313" key="10">
    <source>
        <dbReference type="EMBL" id="KAK5083271.1"/>
    </source>
</evidence>
<feature type="region of interest" description="Disordered" evidence="7">
    <location>
        <begin position="677"/>
        <end position="718"/>
    </location>
</feature>
<keyword evidence="6 8" id="KW-0472">Membrane</keyword>
<evidence type="ECO:0000313" key="11">
    <source>
        <dbReference type="Proteomes" id="UP001345013"/>
    </source>
</evidence>
<proteinExistence type="inferred from homology"/>
<dbReference type="InterPro" id="IPR003663">
    <property type="entry name" value="Sugar/inositol_transpt"/>
</dbReference>
<feature type="compositionally biased region" description="Basic and acidic residues" evidence="7">
    <location>
        <begin position="677"/>
        <end position="686"/>
    </location>
</feature>
<reference evidence="10 11" key="1">
    <citation type="submission" date="2023-08" db="EMBL/GenBank/DDBJ databases">
        <title>Black Yeasts Isolated from many extreme environments.</title>
        <authorList>
            <person name="Coleine C."/>
            <person name="Stajich J.E."/>
            <person name="Selbmann L."/>
        </authorList>
    </citation>
    <scope>NUCLEOTIDE SEQUENCE [LARGE SCALE GENOMIC DNA]</scope>
    <source>
        <strain evidence="10 11">CCFEE 5885</strain>
    </source>
</reference>
<dbReference type="PANTHER" id="PTHR48020">
    <property type="entry name" value="PROTON MYO-INOSITOL COTRANSPORTER"/>
    <property type="match status" value="1"/>
</dbReference>
<dbReference type="InterPro" id="IPR020846">
    <property type="entry name" value="MFS_dom"/>
</dbReference>
<feature type="transmembrane region" description="Helical" evidence="8">
    <location>
        <begin position="419"/>
        <end position="441"/>
    </location>
</feature>
<feature type="transmembrane region" description="Helical" evidence="8">
    <location>
        <begin position="198"/>
        <end position="216"/>
    </location>
</feature>
<keyword evidence="4 8" id="KW-0812">Transmembrane</keyword>
<dbReference type="InterPro" id="IPR050814">
    <property type="entry name" value="Myo-inositol_Transporter"/>
</dbReference>
<feature type="transmembrane region" description="Helical" evidence="8">
    <location>
        <begin position="601"/>
        <end position="622"/>
    </location>
</feature>
<dbReference type="EMBL" id="JAVRRG010000122">
    <property type="protein sequence ID" value="KAK5083271.1"/>
    <property type="molecule type" value="Genomic_DNA"/>
</dbReference>
<feature type="domain" description="Major facilitator superfamily (MFS) profile" evidence="9">
    <location>
        <begin position="118"/>
        <end position="626"/>
    </location>
</feature>
<evidence type="ECO:0000256" key="6">
    <source>
        <dbReference type="ARBA" id="ARBA00023136"/>
    </source>
</evidence>
<dbReference type="PANTHER" id="PTHR48020:SF12">
    <property type="entry name" value="PROTON MYO-INOSITOL COTRANSPORTER"/>
    <property type="match status" value="1"/>
</dbReference>
<feature type="transmembrane region" description="Helical" evidence="8">
    <location>
        <begin position="571"/>
        <end position="595"/>
    </location>
</feature>